<keyword evidence="4" id="KW-1134">Transmembrane beta strand</keyword>
<protein>
    <submittedName>
        <fullName evidence="10">TolC family protein</fullName>
    </submittedName>
</protein>
<feature type="signal peptide" evidence="9">
    <location>
        <begin position="1"/>
        <end position="22"/>
    </location>
</feature>
<dbReference type="Proteomes" id="UP001403385">
    <property type="component" value="Unassembled WGS sequence"/>
</dbReference>
<proteinExistence type="inferred from homology"/>
<dbReference type="InterPro" id="IPR003423">
    <property type="entry name" value="OMP_efflux"/>
</dbReference>
<reference evidence="10 11" key="1">
    <citation type="submission" date="2024-04" db="EMBL/GenBank/DDBJ databases">
        <title>Novel genus in family Flammeovirgaceae.</title>
        <authorList>
            <person name="Nguyen T.H."/>
            <person name="Vuong T.Q."/>
            <person name="Le H."/>
            <person name="Kim S.-G."/>
        </authorList>
    </citation>
    <scope>NUCLEOTIDE SEQUENCE [LARGE SCALE GENOMIC DNA]</scope>
    <source>
        <strain evidence="10 11">JCM 23209</strain>
    </source>
</reference>
<dbReference type="GO" id="GO:0015562">
    <property type="term" value="F:efflux transmembrane transporter activity"/>
    <property type="evidence" value="ECO:0007669"/>
    <property type="project" value="InterPro"/>
</dbReference>
<keyword evidence="5" id="KW-0812">Transmembrane</keyword>
<dbReference type="SUPFAM" id="SSF56954">
    <property type="entry name" value="Outer membrane efflux proteins (OEP)"/>
    <property type="match status" value="1"/>
</dbReference>
<evidence type="ECO:0000256" key="5">
    <source>
        <dbReference type="ARBA" id="ARBA00022692"/>
    </source>
</evidence>
<keyword evidence="8" id="KW-0175">Coiled coil</keyword>
<dbReference type="AlphaFoldDB" id="A0AAW9S9V7"/>
<dbReference type="EMBL" id="JBDKWZ010000010">
    <property type="protein sequence ID" value="MEN7549796.1"/>
    <property type="molecule type" value="Genomic_DNA"/>
</dbReference>
<evidence type="ECO:0000256" key="4">
    <source>
        <dbReference type="ARBA" id="ARBA00022452"/>
    </source>
</evidence>
<evidence type="ECO:0000256" key="8">
    <source>
        <dbReference type="SAM" id="Coils"/>
    </source>
</evidence>
<name>A0AAW9S9V7_9BACT</name>
<keyword evidence="11" id="KW-1185">Reference proteome</keyword>
<dbReference type="PANTHER" id="PTHR30026:SF20">
    <property type="entry name" value="OUTER MEMBRANE PROTEIN TOLC"/>
    <property type="match status" value="1"/>
</dbReference>
<gene>
    <name evidence="10" type="ORF">AAG747_17865</name>
</gene>
<evidence type="ECO:0000256" key="7">
    <source>
        <dbReference type="ARBA" id="ARBA00023237"/>
    </source>
</evidence>
<dbReference type="PANTHER" id="PTHR30026">
    <property type="entry name" value="OUTER MEMBRANE PROTEIN TOLC"/>
    <property type="match status" value="1"/>
</dbReference>
<keyword evidence="9" id="KW-0732">Signal</keyword>
<dbReference type="GO" id="GO:1990281">
    <property type="term" value="C:efflux pump complex"/>
    <property type="evidence" value="ECO:0007669"/>
    <property type="project" value="TreeGrafter"/>
</dbReference>
<evidence type="ECO:0000256" key="9">
    <source>
        <dbReference type="SAM" id="SignalP"/>
    </source>
</evidence>
<organism evidence="10 11">
    <name type="scientific">Rapidithrix thailandica</name>
    <dbReference type="NCBI Taxonomy" id="413964"/>
    <lineage>
        <taxon>Bacteria</taxon>
        <taxon>Pseudomonadati</taxon>
        <taxon>Bacteroidota</taxon>
        <taxon>Cytophagia</taxon>
        <taxon>Cytophagales</taxon>
        <taxon>Flammeovirgaceae</taxon>
        <taxon>Rapidithrix</taxon>
    </lineage>
</organism>
<evidence type="ECO:0000256" key="2">
    <source>
        <dbReference type="ARBA" id="ARBA00007613"/>
    </source>
</evidence>
<keyword evidence="3" id="KW-0813">Transport</keyword>
<feature type="chain" id="PRO_5043353726" evidence="9">
    <location>
        <begin position="23"/>
        <end position="449"/>
    </location>
</feature>
<keyword evidence="6" id="KW-0472">Membrane</keyword>
<keyword evidence="7" id="KW-0998">Cell outer membrane</keyword>
<dbReference type="GO" id="GO:0009279">
    <property type="term" value="C:cell outer membrane"/>
    <property type="evidence" value="ECO:0007669"/>
    <property type="project" value="UniProtKB-SubCell"/>
</dbReference>
<comment type="subcellular location">
    <subcellularLocation>
        <location evidence="1">Cell outer membrane</location>
    </subcellularLocation>
</comment>
<evidence type="ECO:0000256" key="3">
    <source>
        <dbReference type="ARBA" id="ARBA00022448"/>
    </source>
</evidence>
<comment type="similarity">
    <text evidence="2">Belongs to the outer membrane factor (OMF) (TC 1.B.17) family.</text>
</comment>
<evidence type="ECO:0000256" key="6">
    <source>
        <dbReference type="ARBA" id="ARBA00023136"/>
    </source>
</evidence>
<comment type="caution">
    <text evidence="10">The sequence shown here is derived from an EMBL/GenBank/DDBJ whole genome shotgun (WGS) entry which is preliminary data.</text>
</comment>
<evidence type="ECO:0000256" key="1">
    <source>
        <dbReference type="ARBA" id="ARBA00004442"/>
    </source>
</evidence>
<dbReference type="Pfam" id="PF02321">
    <property type="entry name" value="OEP"/>
    <property type="match status" value="1"/>
</dbReference>
<evidence type="ECO:0000313" key="11">
    <source>
        <dbReference type="Proteomes" id="UP001403385"/>
    </source>
</evidence>
<evidence type="ECO:0000313" key="10">
    <source>
        <dbReference type="EMBL" id="MEN7549796.1"/>
    </source>
</evidence>
<accession>A0AAW9S9V7</accession>
<feature type="coiled-coil region" evidence="8">
    <location>
        <begin position="361"/>
        <end position="388"/>
    </location>
</feature>
<sequence length="449" mass="51258">MKKQLLMFTLSLWLLSPFRVNAQEETKHFTLKECLQYAVENSVEIRKKAFESRQASQYTKEVRSNGLTQVNAYVNLDINPALPTQLLPGELVQQPGTMIPVQFGTKYNATAGIKAEQLIYDGSFFVGLKAAKASERLYALQEIKTEEDVVLNVAQSYYQLFQLQEQQAVLQSNLDELVKLKKILIAQKEQDLVNEIEVNRVAVSITNINTQLTSLNSNITNQKNYLKLLMGMSVEEPLEIKAPEVSSSSLGSISADTASIQNITGMKLLNMQQELYTLNQKNIRAGYLPTLSAFAQFNYQAQRDQFNFFDTNREWFDMFTIGFRLNIPIFDGMRKRTQVQQNQLDLLKVEEDKRYLSNAIRTDQQNAIAQLQNSMKSVQAQEENIELAFKVYNQTQDLYKEGISPLTDLLNAETSLREAKINLNTELLKYKLAELNLMKAKGELNQLIK</sequence>
<dbReference type="InterPro" id="IPR051906">
    <property type="entry name" value="TolC-like"/>
</dbReference>
<dbReference type="GO" id="GO:0015288">
    <property type="term" value="F:porin activity"/>
    <property type="evidence" value="ECO:0007669"/>
    <property type="project" value="TreeGrafter"/>
</dbReference>
<dbReference type="RefSeq" id="WP_346822574.1">
    <property type="nucleotide sequence ID" value="NZ_JBDKWZ010000010.1"/>
</dbReference>
<dbReference type="Gene3D" id="1.20.1600.10">
    <property type="entry name" value="Outer membrane efflux proteins (OEP)"/>
    <property type="match status" value="1"/>
</dbReference>